<comment type="cofactor">
    <cofactor evidence="3">
        <name>FAD</name>
        <dbReference type="ChEBI" id="CHEBI:57692"/>
    </cofactor>
</comment>
<dbReference type="PANTHER" id="PTHR11552">
    <property type="entry name" value="GLUCOSE-METHANOL-CHOLINE GMC OXIDOREDUCTASE"/>
    <property type="match status" value="1"/>
</dbReference>
<feature type="active site" description="Proton acceptor" evidence="2">
    <location>
        <position position="609"/>
    </location>
</feature>
<feature type="transmembrane region" description="Helical" evidence="4">
    <location>
        <begin position="21"/>
        <end position="43"/>
    </location>
</feature>
<feature type="domain" description="Glucose-methanol-choline oxidoreductase N-terminal" evidence="5">
    <location>
        <begin position="312"/>
        <end position="326"/>
    </location>
</feature>
<dbReference type="OrthoDB" id="269227at2759"/>
<dbReference type="InterPro" id="IPR036188">
    <property type="entry name" value="FAD/NAD-bd_sf"/>
</dbReference>
<proteinExistence type="inferred from homology"/>
<gene>
    <name evidence="6" type="primary">CitC-1</name>
    <name evidence="6" type="ORF">CSHISOI_05480</name>
</gene>
<keyword evidence="3" id="KW-0274">FAD</keyword>
<dbReference type="Pfam" id="PF05199">
    <property type="entry name" value="GMC_oxred_C"/>
    <property type="match status" value="1"/>
</dbReference>
<dbReference type="Pfam" id="PF00732">
    <property type="entry name" value="GMC_oxred_N"/>
    <property type="match status" value="1"/>
</dbReference>
<dbReference type="GO" id="GO:0016614">
    <property type="term" value="F:oxidoreductase activity, acting on CH-OH group of donors"/>
    <property type="evidence" value="ECO:0007669"/>
    <property type="project" value="InterPro"/>
</dbReference>
<dbReference type="Gene3D" id="3.50.50.60">
    <property type="entry name" value="FAD/NAD(P)-binding domain"/>
    <property type="match status" value="1"/>
</dbReference>
<accession>A0A5Q4BSK1</accession>
<feature type="binding site" evidence="3">
    <location>
        <position position="274"/>
    </location>
    <ligand>
        <name>FAD</name>
        <dbReference type="ChEBI" id="CHEBI:57692"/>
    </ligand>
</feature>
<evidence type="ECO:0000259" key="5">
    <source>
        <dbReference type="PROSITE" id="PS00624"/>
    </source>
</evidence>
<feature type="active site" description="Proton donor" evidence="2">
    <location>
        <position position="566"/>
    </location>
</feature>
<evidence type="ECO:0000313" key="6">
    <source>
        <dbReference type="EMBL" id="TQN70018.1"/>
    </source>
</evidence>
<keyword evidence="4" id="KW-0472">Membrane</keyword>
<keyword evidence="4" id="KW-1133">Transmembrane helix</keyword>
<dbReference type="AlphaFoldDB" id="A0A5Q4BSK1"/>
<dbReference type="SUPFAM" id="SSF54373">
    <property type="entry name" value="FAD-linked reductases, C-terminal domain"/>
    <property type="match status" value="1"/>
</dbReference>
<evidence type="ECO:0000256" key="2">
    <source>
        <dbReference type="PIRSR" id="PIRSR000137-1"/>
    </source>
</evidence>
<dbReference type="GO" id="GO:0044550">
    <property type="term" value="P:secondary metabolite biosynthetic process"/>
    <property type="evidence" value="ECO:0007669"/>
    <property type="project" value="TreeGrafter"/>
</dbReference>
<dbReference type="InterPro" id="IPR007867">
    <property type="entry name" value="GMC_OxRtase_C"/>
</dbReference>
<keyword evidence="7" id="KW-1185">Reference proteome</keyword>
<organism evidence="6 7">
    <name type="scientific">Colletotrichum shisoi</name>
    <dbReference type="NCBI Taxonomy" id="2078593"/>
    <lineage>
        <taxon>Eukaryota</taxon>
        <taxon>Fungi</taxon>
        <taxon>Dikarya</taxon>
        <taxon>Ascomycota</taxon>
        <taxon>Pezizomycotina</taxon>
        <taxon>Sordariomycetes</taxon>
        <taxon>Hypocreomycetidae</taxon>
        <taxon>Glomerellales</taxon>
        <taxon>Glomerellaceae</taxon>
        <taxon>Colletotrichum</taxon>
        <taxon>Colletotrichum destructivum species complex</taxon>
    </lineage>
</organism>
<keyword evidence="3" id="KW-0285">Flavoprotein</keyword>
<dbReference type="Gene3D" id="3.30.560.10">
    <property type="entry name" value="Glucose Oxidase, domain 3"/>
    <property type="match status" value="1"/>
</dbReference>
<keyword evidence="4" id="KW-0812">Transmembrane</keyword>
<dbReference type="Proteomes" id="UP000326340">
    <property type="component" value="Unassembled WGS sequence"/>
</dbReference>
<dbReference type="SUPFAM" id="SSF51905">
    <property type="entry name" value="FAD/NAD(P)-binding domain"/>
    <property type="match status" value="1"/>
</dbReference>
<evidence type="ECO:0000256" key="3">
    <source>
        <dbReference type="PIRSR" id="PIRSR000137-2"/>
    </source>
</evidence>
<sequence length="631" mass="67679">MSPVPALPARARTDGEIRRSAMVVIMLPVILVASLLATTASGAPSSRLCAKTYDYIVVGGGTAGLALSTRLSQGLPSATVLVIEAGPAGLGDERIEIPGRRGSTFGSVYDWNLTTVPQAGSNGRVWTQTRGHVLGGSSALNLFSYDRASAHEYDGWEELGSPGWNWNSMRDAMIKSENFTSANTEYYEGSEGVGDSGPIKALINRLIPEHQAPLFPVMNSLGIETNLESLNGNVLGVLYSPNSIEPTHYNRSYSANSYLPLAGPNHHVLTESKVAKVNLEPTPEGGARRATGVTLVNGRVLLARREVIVSGGSLLSPAILENSGIGKADVLSAAGIEQLVDLPGVGENLQDHVRIQSSYELKGDFTGYDRLKYDAAYAAEQLRLWWEGKTSMYGYSGSGYTFTNWNQALGDDGEADLIALARDAIGASSHPVEQKKLEWLNDTSVPQLEILFSDGYTGVKGYPTSGSAGYGKDYFTLIAAVMHPLSRGNVHINPSNPLGPPLIDPKYLSHEYDLQAAIQAIKKCRQVALTEPLRSTWVSEYEPGLNTTSDAEWKEFALKTTLSIYHPVGTCAMLPKADGGVVDPSLKVYGTTNLRVVDASIMPVLISAHIQTAVYGIAERAAEIILREVTA</sequence>
<dbReference type="PIRSF" id="PIRSF000137">
    <property type="entry name" value="Alcohol_oxidase"/>
    <property type="match status" value="1"/>
</dbReference>
<dbReference type="InterPro" id="IPR000172">
    <property type="entry name" value="GMC_OxRdtase_N"/>
</dbReference>
<comment type="similarity">
    <text evidence="1">Belongs to the GMC oxidoreductase family.</text>
</comment>
<reference evidence="6 7" key="1">
    <citation type="journal article" date="2019" name="Sci. Rep.">
        <title>Colletotrichum shisoi sp. nov., an anthracnose pathogen of Perilla frutescens in Japan: molecular phylogenetic, morphological and genomic evidence.</title>
        <authorList>
            <person name="Gan P."/>
            <person name="Tsushima A."/>
            <person name="Hiroyama R."/>
            <person name="Narusaka M."/>
            <person name="Takano Y."/>
            <person name="Narusaka Y."/>
            <person name="Kawaradani M."/>
            <person name="Damm U."/>
            <person name="Shirasu K."/>
        </authorList>
    </citation>
    <scope>NUCLEOTIDE SEQUENCE [LARGE SCALE GENOMIC DNA]</scope>
    <source>
        <strain evidence="6 7">PG-2018a</strain>
    </source>
</reference>
<dbReference type="PROSITE" id="PS00624">
    <property type="entry name" value="GMC_OXRED_2"/>
    <property type="match status" value="1"/>
</dbReference>
<protein>
    <submittedName>
        <fullName evidence="6">Dehydrogenase citC</fullName>
    </submittedName>
</protein>
<evidence type="ECO:0000256" key="4">
    <source>
        <dbReference type="SAM" id="Phobius"/>
    </source>
</evidence>
<dbReference type="PANTHER" id="PTHR11552:SF115">
    <property type="entry name" value="DEHYDROGENASE XPTC-RELATED"/>
    <property type="match status" value="1"/>
</dbReference>
<dbReference type="EMBL" id="PUHP01000440">
    <property type="protein sequence ID" value="TQN70018.1"/>
    <property type="molecule type" value="Genomic_DNA"/>
</dbReference>
<comment type="caution">
    <text evidence="6">The sequence shown here is derived from an EMBL/GenBank/DDBJ whole genome shotgun (WGS) entry which is preliminary data.</text>
</comment>
<evidence type="ECO:0000256" key="1">
    <source>
        <dbReference type="ARBA" id="ARBA00010790"/>
    </source>
</evidence>
<feature type="binding site" evidence="3">
    <location>
        <position position="133"/>
    </location>
    <ligand>
        <name>FAD</name>
        <dbReference type="ChEBI" id="CHEBI:57692"/>
    </ligand>
</feature>
<evidence type="ECO:0000313" key="7">
    <source>
        <dbReference type="Proteomes" id="UP000326340"/>
    </source>
</evidence>
<name>A0A5Q4BSK1_9PEZI</name>
<dbReference type="InterPro" id="IPR012132">
    <property type="entry name" value="GMC_OxRdtase"/>
</dbReference>
<dbReference type="GO" id="GO:0050660">
    <property type="term" value="F:flavin adenine dinucleotide binding"/>
    <property type="evidence" value="ECO:0007669"/>
    <property type="project" value="InterPro"/>
</dbReference>